<dbReference type="InterPro" id="IPR011009">
    <property type="entry name" value="Kinase-like_dom_sf"/>
</dbReference>
<dbReference type="Proteomes" id="UP000789759">
    <property type="component" value="Unassembled WGS sequence"/>
</dbReference>
<protein>
    <submittedName>
        <fullName evidence="1">19881_t:CDS:1</fullName>
    </submittedName>
</protein>
<comment type="caution">
    <text evidence="1">The sequence shown here is derived from an EMBL/GenBank/DDBJ whole genome shotgun (WGS) entry which is preliminary data.</text>
</comment>
<proteinExistence type="predicted"/>
<feature type="non-terminal residue" evidence="1">
    <location>
        <position position="1"/>
    </location>
</feature>
<dbReference type="EMBL" id="CAJVQA010015216">
    <property type="protein sequence ID" value="CAG8735915.1"/>
    <property type="molecule type" value="Genomic_DNA"/>
</dbReference>
<gene>
    <name evidence="1" type="ORF">CPELLU_LOCUS13793</name>
</gene>
<organism evidence="1 2">
    <name type="scientific">Cetraspora pellucida</name>
    <dbReference type="NCBI Taxonomy" id="1433469"/>
    <lineage>
        <taxon>Eukaryota</taxon>
        <taxon>Fungi</taxon>
        <taxon>Fungi incertae sedis</taxon>
        <taxon>Mucoromycota</taxon>
        <taxon>Glomeromycotina</taxon>
        <taxon>Glomeromycetes</taxon>
        <taxon>Diversisporales</taxon>
        <taxon>Gigasporaceae</taxon>
        <taxon>Cetraspora</taxon>
    </lineage>
</organism>
<accession>A0A9N9NIG9</accession>
<sequence>GVWKRKAQTDVCLKGLDNSKDIKREFLEENPKDGNYMMVMEYAKQGSLRKLLDSKYGELDWVSKVANLFYIAELANALYQFYDNLKNEETELYKQIKEVKDSYKSFSIYDQIKSARLNYQTDPQAIYTSRLLKFLKLPKPGNNIY</sequence>
<name>A0A9N9NIG9_9GLOM</name>
<reference evidence="1" key="1">
    <citation type="submission" date="2021-06" db="EMBL/GenBank/DDBJ databases">
        <authorList>
            <person name="Kallberg Y."/>
            <person name="Tangrot J."/>
            <person name="Rosling A."/>
        </authorList>
    </citation>
    <scope>NUCLEOTIDE SEQUENCE</scope>
    <source>
        <strain evidence="1">FL966</strain>
    </source>
</reference>
<keyword evidence="2" id="KW-1185">Reference proteome</keyword>
<dbReference type="OrthoDB" id="6718656at2759"/>
<dbReference type="AlphaFoldDB" id="A0A9N9NIG9"/>
<evidence type="ECO:0000313" key="2">
    <source>
        <dbReference type="Proteomes" id="UP000789759"/>
    </source>
</evidence>
<dbReference type="SUPFAM" id="SSF56112">
    <property type="entry name" value="Protein kinase-like (PK-like)"/>
    <property type="match status" value="1"/>
</dbReference>
<evidence type="ECO:0000313" key="1">
    <source>
        <dbReference type="EMBL" id="CAG8735915.1"/>
    </source>
</evidence>